<keyword evidence="8 11" id="KW-0460">Magnesium</keyword>
<accession>A0A1C4CIC5</accession>
<evidence type="ECO:0000256" key="2">
    <source>
        <dbReference type="ARBA" id="ARBA00011955"/>
    </source>
</evidence>
<evidence type="ECO:0000256" key="4">
    <source>
        <dbReference type="ARBA" id="ARBA00022630"/>
    </source>
</evidence>
<comment type="catalytic activity">
    <reaction evidence="10 11">
        <text>L-threonyl-[protein] + FAD = FMN-L-threonyl-[protein] + AMP + H(+)</text>
        <dbReference type="Rhea" id="RHEA:36847"/>
        <dbReference type="Rhea" id="RHEA-COMP:11060"/>
        <dbReference type="Rhea" id="RHEA-COMP:11061"/>
        <dbReference type="ChEBI" id="CHEBI:15378"/>
        <dbReference type="ChEBI" id="CHEBI:30013"/>
        <dbReference type="ChEBI" id="CHEBI:57692"/>
        <dbReference type="ChEBI" id="CHEBI:74257"/>
        <dbReference type="ChEBI" id="CHEBI:456215"/>
        <dbReference type="EC" id="2.7.1.180"/>
    </reaction>
</comment>
<comment type="cofactor">
    <cofactor evidence="12">
        <name>Mg(2+)</name>
        <dbReference type="ChEBI" id="CHEBI:18420"/>
    </cofactor>
    <cofactor evidence="12">
        <name>Mn(2+)</name>
        <dbReference type="ChEBI" id="CHEBI:29035"/>
    </cofactor>
    <text evidence="12">Magnesium. Can also use manganese.</text>
</comment>
<evidence type="ECO:0000256" key="7">
    <source>
        <dbReference type="ARBA" id="ARBA00022827"/>
    </source>
</evidence>
<comment type="similarity">
    <text evidence="1 11">Belongs to the ApbE family.</text>
</comment>
<proteinExistence type="inferred from homology"/>
<dbReference type="EC" id="2.7.1.180" evidence="2 11"/>
<feature type="binding site" evidence="12">
    <location>
        <position position="268"/>
    </location>
    <ligand>
        <name>Mg(2+)</name>
        <dbReference type="ChEBI" id="CHEBI:18420"/>
    </ligand>
</feature>
<dbReference type="Gene3D" id="3.10.520.10">
    <property type="entry name" value="ApbE-like domains"/>
    <property type="match status" value="1"/>
</dbReference>
<feature type="binding site" evidence="12">
    <location>
        <position position="264"/>
    </location>
    <ligand>
        <name>Mg(2+)</name>
        <dbReference type="ChEBI" id="CHEBI:18420"/>
    </ligand>
</feature>
<dbReference type="SUPFAM" id="SSF143631">
    <property type="entry name" value="ApbE-like"/>
    <property type="match status" value="1"/>
</dbReference>
<dbReference type="STRING" id="1798183.GA0061080_10399"/>
<evidence type="ECO:0000313" key="13">
    <source>
        <dbReference type="EMBL" id="SCC18871.1"/>
    </source>
</evidence>
<dbReference type="PANTHER" id="PTHR30040">
    <property type="entry name" value="THIAMINE BIOSYNTHESIS LIPOPROTEIN APBE"/>
    <property type="match status" value="1"/>
</dbReference>
<evidence type="ECO:0000256" key="11">
    <source>
        <dbReference type="PIRNR" id="PIRNR006268"/>
    </source>
</evidence>
<keyword evidence="4 11" id="KW-0285">Flavoprotein</keyword>
<evidence type="ECO:0000313" key="14">
    <source>
        <dbReference type="Proteomes" id="UP000199698"/>
    </source>
</evidence>
<dbReference type="GO" id="GO:0016740">
    <property type="term" value="F:transferase activity"/>
    <property type="evidence" value="ECO:0007669"/>
    <property type="project" value="UniProtKB-UniRule"/>
</dbReference>
<dbReference type="Pfam" id="PF02424">
    <property type="entry name" value="ApbE"/>
    <property type="match status" value="1"/>
</dbReference>
<keyword evidence="5 11" id="KW-0808">Transferase</keyword>
<dbReference type="PANTHER" id="PTHR30040:SF2">
    <property type="entry name" value="FAD:PROTEIN FMN TRANSFERASE"/>
    <property type="match status" value="1"/>
</dbReference>
<sequence length="321" mass="36059">MVNANYEYTQHLMGTTVSLMLLEPNETAVQSVFETIKILEYKLTVNRPLSEVMSINLAAGQHPVTVSRPVFSLIEQAQKVSLHFNSCFNLAIGPLVKLWKIGFQGDQVPSVKLIKQQLLLTDPKNIELDANKHTVFLKKTGMEIDLGAIAKGYIADVIKSILLQYQVYKGIINLGGNVFALGSSLTDDNGYWHIGLRKPFSTDDKLSGVIKVINKSVVTSGIYERFFIQNGHLYHHIFDPQTGYPLDNELESVTVISDSSLEGDIYSTVFYGWGLDKSREYLQKHPNLSAIFLLKNKTIALVNPNNFIFQKSDKQYTIKLN</sequence>
<dbReference type="EMBL" id="FMBA01000039">
    <property type="protein sequence ID" value="SCC18871.1"/>
    <property type="molecule type" value="Genomic_DNA"/>
</dbReference>
<evidence type="ECO:0000256" key="1">
    <source>
        <dbReference type="ARBA" id="ARBA00008282"/>
    </source>
</evidence>
<evidence type="ECO:0000256" key="3">
    <source>
        <dbReference type="ARBA" id="ARBA00016337"/>
    </source>
</evidence>
<dbReference type="Proteomes" id="UP000199698">
    <property type="component" value="Unassembled WGS sequence"/>
</dbReference>
<dbReference type="PIRSF" id="PIRSF006268">
    <property type="entry name" value="ApbE"/>
    <property type="match status" value="1"/>
</dbReference>
<evidence type="ECO:0000256" key="5">
    <source>
        <dbReference type="ARBA" id="ARBA00022679"/>
    </source>
</evidence>
<dbReference type="RefSeq" id="WP_091124601.1">
    <property type="nucleotide sequence ID" value="NZ_FMBA01000039.1"/>
</dbReference>
<keyword evidence="14" id="KW-1185">Reference proteome</keyword>
<evidence type="ECO:0000256" key="10">
    <source>
        <dbReference type="ARBA" id="ARBA00048540"/>
    </source>
</evidence>
<dbReference type="OrthoDB" id="9778595at2"/>
<feature type="binding site" evidence="12">
    <location>
        <position position="148"/>
    </location>
    <ligand>
        <name>Mg(2+)</name>
        <dbReference type="ChEBI" id="CHEBI:18420"/>
    </ligand>
</feature>
<protein>
    <recommendedName>
        <fullName evidence="3 11">FAD:protein FMN transferase</fullName>
        <ecNumber evidence="2 11">2.7.1.180</ecNumber>
    </recommendedName>
    <alternativeName>
        <fullName evidence="9 11">Flavin transferase</fullName>
    </alternativeName>
</protein>
<evidence type="ECO:0000256" key="9">
    <source>
        <dbReference type="ARBA" id="ARBA00031306"/>
    </source>
</evidence>
<dbReference type="AlphaFoldDB" id="A0A1C4CIC5"/>
<name>A0A1C4CIC5_9GAMM</name>
<gene>
    <name evidence="13" type="ORF">GA0061080_10399</name>
</gene>
<keyword evidence="13" id="KW-0449">Lipoprotein</keyword>
<dbReference type="GO" id="GO:0046872">
    <property type="term" value="F:metal ion binding"/>
    <property type="evidence" value="ECO:0007669"/>
    <property type="project" value="UniProtKB-UniRule"/>
</dbReference>
<evidence type="ECO:0000256" key="8">
    <source>
        <dbReference type="ARBA" id="ARBA00022842"/>
    </source>
</evidence>
<evidence type="ECO:0000256" key="6">
    <source>
        <dbReference type="ARBA" id="ARBA00022723"/>
    </source>
</evidence>
<dbReference type="InterPro" id="IPR003374">
    <property type="entry name" value="ApbE-like_sf"/>
</dbReference>
<organism evidence="13 14">
    <name type="scientific">Gilliamella intestini</name>
    <dbReference type="NCBI Taxonomy" id="1798183"/>
    <lineage>
        <taxon>Bacteria</taxon>
        <taxon>Pseudomonadati</taxon>
        <taxon>Pseudomonadota</taxon>
        <taxon>Gammaproteobacteria</taxon>
        <taxon>Orbales</taxon>
        <taxon>Orbaceae</taxon>
        <taxon>Gilliamella</taxon>
    </lineage>
</organism>
<evidence type="ECO:0000256" key="12">
    <source>
        <dbReference type="PIRSR" id="PIRSR006268-2"/>
    </source>
</evidence>
<keyword evidence="6 11" id="KW-0479">Metal-binding</keyword>
<keyword evidence="7 11" id="KW-0274">FAD</keyword>
<dbReference type="InterPro" id="IPR024932">
    <property type="entry name" value="ApbE"/>
</dbReference>
<reference evidence="14" key="1">
    <citation type="submission" date="2016-08" db="EMBL/GenBank/DDBJ databases">
        <authorList>
            <person name="Varghese N."/>
            <person name="Submissions Spin"/>
        </authorList>
    </citation>
    <scope>NUCLEOTIDE SEQUENCE [LARGE SCALE GENOMIC DNA]</scope>
    <source>
        <strain evidence="14">R-53144</strain>
    </source>
</reference>